<accession>A0ACB9L1I6</accession>
<organism evidence="1 2">
    <name type="scientific">Melastoma candidum</name>
    <dbReference type="NCBI Taxonomy" id="119954"/>
    <lineage>
        <taxon>Eukaryota</taxon>
        <taxon>Viridiplantae</taxon>
        <taxon>Streptophyta</taxon>
        <taxon>Embryophyta</taxon>
        <taxon>Tracheophyta</taxon>
        <taxon>Spermatophyta</taxon>
        <taxon>Magnoliopsida</taxon>
        <taxon>eudicotyledons</taxon>
        <taxon>Gunneridae</taxon>
        <taxon>Pentapetalae</taxon>
        <taxon>rosids</taxon>
        <taxon>malvids</taxon>
        <taxon>Myrtales</taxon>
        <taxon>Melastomataceae</taxon>
        <taxon>Melastomatoideae</taxon>
        <taxon>Melastomateae</taxon>
        <taxon>Melastoma</taxon>
    </lineage>
</organism>
<dbReference type="Proteomes" id="UP001057402">
    <property type="component" value="Chromosome 12"/>
</dbReference>
<gene>
    <name evidence="1" type="ORF">MLD38_038887</name>
</gene>
<sequence>MESEKGKLAVRKENPTEDVYGSRHMHVSQTYSIGKSSPSCLYFLSQNPYHGKTLLTSHALKCWSCMRPSRHRPRNSSFSFSSPTNYVSVAISNNTMQVSISIS</sequence>
<keyword evidence="2" id="KW-1185">Reference proteome</keyword>
<comment type="caution">
    <text evidence="1">The sequence shown here is derived from an EMBL/GenBank/DDBJ whole genome shotgun (WGS) entry which is preliminary data.</text>
</comment>
<proteinExistence type="predicted"/>
<evidence type="ECO:0000313" key="2">
    <source>
        <dbReference type="Proteomes" id="UP001057402"/>
    </source>
</evidence>
<evidence type="ECO:0000313" key="1">
    <source>
        <dbReference type="EMBL" id="KAI4303233.1"/>
    </source>
</evidence>
<protein>
    <submittedName>
        <fullName evidence="1">Uncharacterized protein</fullName>
    </submittedName>
</protein>
<reference evidence="2" key="1">
    <citation type="journal article" date="2023" name="Front. Plant Sci.">
        <title>Chromosomal-level genome assembly of Melastoma candidum provides insights into trichome evolution.</title>
        <authorList>
            <person name="Zhong Y."/>
            <person name="Wu W."/>
            <person name="Sun C."/>
            <person name="Zou P."/>
            <person name="Liu Y."/>
            <person name="Dai S."/>
            <person name="Zhou R."/>
        </authorList>
    </citation>
    <scope>NUCLEOTIDE SEQUENCE [LARGE SCALE GENOMIC DNA]</scope>
</reference>
<name>A0ACB9L1I6_9MYRT</name>
<dbReference type="EMBL" id="CM042891">
    <property type="protein sequence ID" value="KAI4303233.1"/>
    <property type="molecule type" value="Genomic_DNA"/>
</dbReference>